<evidence type="ECO:0000256" key="1">
    <source>
        <dbReference type="SAM" id="MobiDB-lite"/>
    </source>
</evidence>
<dbReference type="AlphaFoldDB" id="A0A382VNE6"/>
<protein>
    <submittedName>
        <fullName evidence="2">Uncharacterized protein</fullName>
    </submittedName>
</protein>
<gene>
    <name evidence="2" type="ORF">METZ01_LOCUS400877</name>
</gene>
<evidence type="ECO:0000313" key="2">
    <source>
        <dbReference type="EMBL" id="SVD48023.1"/>
    </source>
</evidence>
<accession>A0A382VNE6</accession>
<sequence>MRSNKNLLTEVTGGEETNPMWTSEVDNQGFRKAIEESLRIQQLLAPGNANGKYSLRVNLEEVDQPSFGLNFTVTSTANYLL</sequence>
<feature type="non-terminal residue" evidence="2">
    <location>
        <position position="81"/>
    </location>
</feature>
<feature type="region of interest" description="Disordered" evidence="1">
    <location>
        <begin position="1"/>
        <end position="22"/>
    </location>
</feature>
<organism evidence="2">
    <name type="scientific">marine metagenome</name>
    <dbReference type="NCBI Taxonomy" id="408172"/>
    <lineage>
        <taxon>unclassified sequences</taxon>
        <taxon>metagenomes</taxon>
        <taxon>ecological metagenomes</taxon>
    </lineage>
</organism>
<proteinExistence type="predicted"/>
<dbReference type="EMBL" id="UINC01153347">
    <property type="protein sequence ID" value="SVD48023.1"/>
    <property type="molecule type" value="Genomic_DNA"/>
</dbReference>
<name>A0A382VNE6_9ZZZZ</name>
<reference evidence="2" key="1">
    <citation type="submission" date="2018-05" db="EMBL/GenBank/DDBJ databases">
        <authorList>
            <person name="Lanie J.A."/>
            <person name="Ng W.-L."/>
            <person name="Kazmierczak K.M."/>
            <person name="Andrzejewski T.M."/>
            <person name="Davidsen T.M."/>
            <person name="Wayne K.J."/>
            <person name="Tettelin H."/>
            <person name="Glass J.I."/>
            <person name="Rusch D."/>
            <person name="Podicherti R."/>
            <person name="Tsui H.-C.T."/>
            <person name="Winkler M.E."/>
        </authorList>
    </citation>
    <scope>NUCLEOTIDE SEQUENCE</scope>
</reference>